<feature type="compositionally biased region" description="Basic residues" evidence="1">
    <location>
        <begin position="126"/>
        <end position="135"/>
    </location>
</feature>
<feature type="compositionally biased region" description="Polar residues" evidence="1">
    <location>
        <begin position="100"/>
        <end position="118"/>
    </location>
</feature>
<protein>
    <submittedName>
        <fullName evidence="2">Uncharacterized protein</fullName>
    </submittedName>
</protein>
<evidence type="ECO:0000313" key="3">
    <source>
        <dbReference type="Proteomes" id="UP001476247"/>
    </source>
</evidence>
<keyword evidence="3" id="KW-1185">Reference proteome</keyword>
<accession>A0ABP9Y0R0</accession>
<dbReference type="EMBL" id="BAABUJ010000014">
    <property type="protein sequence ID" value="GAA5800150.1"/>
    <property type="molecule type" value="Genomic_DNA"/>
</dbReference>
<proteinExistence type="predicted"/>
<feature type="region of interest" description="Disordered" evidence="1">
    <location>
        <begin position="97"/>
        <end position="135"/>
    </location>
</feature>
<dbReference type="Proteomes" id="UP001476247">
    <property type="component" value="Unassembled WGS sequence"/>
</dbReference>
<evidence type="ECO:0000313" key="2">
    <source>
        <dbReference type="EMBL" id="GAA5800150.1"/>
    </source>
</evidence>
<name>A0ABP9Y0R0_9FUNG</name>
<evidence type="ECO:0000256" key="1">
    <source>
        <dbReference type="SAM" id="MobiDB-lite"/>
    </source>
</evidence>
<organism evidence="2 3">
    <name type="scientific">Helicostylum pulchrum</name>
    <dbReference type="NCBI Taxonomy" id="562976"/>
    <lineage>
        <taxon>Eukaryota</taxon>
        <taxon>Fungi</taxon>
        <taxon>Fungi incertae sedis</taxon>
        <taxon>Mucoromycota</taxon>
        <taxon>Mucoromycotina</taxon>
        <taxon>Mucoromycetes</taxon>
        <taxon>Mucorales</taxon>
        <taxon>Mucorineae</taxon>
        <taxon>Mucoraceae</taxon>
        <taxon>Helicostylum</taxon>
    </lineage>
</organism>
<reference evidence="2 3" key="1">
    <citation type="submission" date="2024-04" db="EMBL/GenBank/DDBJ databases">
        <title>genome sequences of Mucor flavus KT1a and Helicostylum pulchrum KT1b strains isolation_sourced from the surface of a dry-aged beef.</title>
        <authorList>
            <person name="Toyotome T."/>
            <person name="Hosono M."/>
            <person name="Torimaru M."/>
            <person name="Fukuda K."/>
            <person name="Mikami N."/>
        </authorList>
    </citation>
    <scope>NUCLEOTIDE SEQUENCE [LARGE SCALE GENOMIC DNA]</scope>
    <source>
        <strain evidence="2 3">KT1b</strain>
    </source>
</reference>
<comment type="caution">
    <text evidence="2">The sequence shown here is derived from an EMBL/GenBank/DDBJ whole genome shotgun (WGS) entry which is preliminary data.</text>
</comment>
<sequence>MSTKPSTPFQSNGWNYLDKLGESSYMPHFYETDMTPSFRSPKIYTQQPPDYFTELDNIDDLYEATLMNSNFLQSLDTKKPATVMTNTPVNRLLQILKHVNPNTPSPLSEASSTRSQQAPMPDPRNKTKGKFKPNM</sequence>
<gene>
    <name evidence="2" type="ORF">HPULCUR_005575</name>
</gene>